<organism evidence="1 2">
    <name type="scientific">Betta splendens</name>
    <name type="common">Siamese fighting fish</name>
    <dbReference type="NCBI Taxonomy" id="158456"/>
    <lineage>
        <taxon>Eukaryota</taxon>
        <taxon>Metazoa</taxon>
        <taxon>Chordata</taxon>
        <taxon>Craniata</taxon>
        <taxon>Vertebrata</taxon>
        <taxon>Euteleostomi</taxon>
        <taxon>Actinopterygii</taxon>
        <taxon>Neopterygii</taxon>
        <taxon>Teleostei</taxon>
        <taxon>Neoteleostei</taxon>
        <taxon>Acanthomorphata</taxon>
        <taxon>Anabantaria</taxon>
        <taxon>Anabantiformes</taxon>
        <taxon>Anabantoidei</taxon>
        <taxon>Osphronemidae</taxon>
        <taxon>Betta</taxon>
    </lineage>
</organism>
<dbReference type="InterPro" id="IPR013893">
    <property type="entry name" value="RNase_P_Rpp40"/>
</dbReference>
<dbReference type="AlphaFoldDB" id="A0A6P7KZE5"/>
<reference evidence="2" key="1">
    <citation type="submission" date="2025-08" db="UniProtKB">
        <authorList>
            <consortium name="RefSeq"/>
        </authorList>
    </citation>
    <scope>IDENTIFICATION</scope>
</reference>
<dbReference type="FunCoup" id="A0A6P7KZE5">
    <property type="interactions" value="86"/>
</dbReference>
<dbReference type="GeneID" id="114844086"/>
<dbReference type="PANTHER" id="PTHR15396">
    <property type="entry name" value="RIBONUCLEASE P PROTEIN SUBUNIT P40"/>
    <property type="match status" value="1"/>
</dbReference>
<evidence type="ECO:0000313" key="2">
    <source>
        <dbReference type="RefSeq" id="XP_028986990.1"/>
    </source>
</evidence>
<accession>A0A6P7KZE5</accession>
<dbReference type="GO" id="GO:0000171">
    <property type="term" value="F:ribonuclease MRP activity"/>
    <property type="evidence" value="ECO:0007669"/>
    <property type="project" value="TreeGrafter"/>
</dbReference>
<dbReference type="GO" id="GO:0004526">
    <property type="term" value="F:ribonuclease P activity"/>
    <property type="evidence" value="ECO:0007669"/>
    <property type="project" value="TreeGrafter"/>
</dbReference>
<dbReference type="GO" id="GO:0000172">
    <property type="term" value="C:ribonuclease MRP complex"/>
    <property type="evidence" value="ECO:0007669"/>
    <property type="project" value="TreeGrafter"/>
</dbReference>
<dbReference type="GO" id="GO:0030681">
    <property type="term" value="C:multimeric ribonuclease P complex"/>
    <property type="evidence" value="ECO:0007669"/>
    <property type="project" value="TreeGrafter"/>
</dbReference>
<dbReference type="PANTHER" id="PTHR15396:SF1">
    <property type="entry name" value="RIBONUCLEASE P PROTEIN SUBUNIT P40"/>
    <property type="match status" value="1"/>
</dbReference>
<keyword evidence="1" id="KW-1185">Reference proteome</keyword>
<gene>
    <name evidence="2" type="primary">rpp40</name>
</gene>
<evidence type="ECO:0000313" key="1">
    <source>
        <dbReference type="Proteomes" id="UP000515150"/>
    </source>
</evidence>
<dbReference type="GO" id="GO:0000447">
    <property type="term" value="P:endonucleolytic cleavage in ITS1 to separate SSU-rRNA from 5.8S rRNA and LSU-rRNA from tricistronic rRNA transcript (SSU-rRNA, 5.8S rRNA, LSU-rRNA)"/>
    <property type="evidence" value="ECO:0007669"/>
    <property type="project" value="TreeGrafter"/>
</dbReference>
<name>A0A6P7KZE5_BETSP</name>
<dbReference type="RefSeq" id="XP_028986990.1">
    <property type="nucleotide sequence ID" value="XM_029131157.3"/>
</dbReference>
<dbReference type="InParanoid" id="A0A6P7KZE5"/>
<dbReference type="GO" id="GO:0001682">
    <property type="term" value="P:tRNA 5'-leader removal"/>
    <property type="evidence" value="ECO:0007669"/>
    <property type="project" value="InterPro"/>
</dbReference>
<dbReference type="Proteomes" id="UP000515150">
    <property type="component" value="Chromosome 17"/>
</dbReference>
<dbReference type="CTD" id="10799"/>
<sequence length="362" mass="40621">MKVWTGGKQGKQRWRRRSNTTPRSLLVCERSSFCDENNRVSSQVEQLHFNYKVSVLLSDCSSAPSHLESLLTSFSHFYLVRNLPLHELLDKQFLETAVYQGNVYGLSYRTRLDEDNCVALMPNGHLVLSLDKDSFQVLGFEGKTSTFNYKTKNRYVVTVDLTDGSMAPGRQAYLRLLTGLTSRLPLQMDFLLSHHPGGGASLQALLSRYIWSEHKPEVGTCSLTHLPCPDLQSCDPHGLLEWLGAVDANISRDNSSSSFLSSLVCPEPKRTVSRALRISICGLLLPHDVQRLIQELRCYLGQCQPESWVSLTVHGFVDSPVSWGGKEHGVLRGGENFYTLFIFHDHTYHLHLAAGAQDTCPP</sequence>
<dbReference type="KEGG" id="bspl:114844086"/>
<proteinExistence type="predicted"/>
<dbReference type="Pfam" id="PF08584">
    <property type="entry name" value="Ribonuc_P_40"/>
    <property type="match status" value="1"/>
</dbReference>
<dbReference type="OrthoDB" id="63112at2759"/>
<protein>
    <submittedName>
        <fullName evidence="2">Ribonuclease P protein subunit p40 isoform X1</fullName>
    </submittedName>
</protein>